<gene>
    <name evidence="4" type="ORF">B0T14DRAFT_273794</name>
</gene>
<dbReference type="Proteomes" id="UP001175000">
    <property type="component" value="Unassembled WGS sequence"/>
</dbReference>
<keyword evidence="2" id="KW-0521">NADP</keyword>
<accession>A0AA39WLJ0</accession>
<reference evidence="4" key="1">
    <citation type="submission" date="2023-06" db="EMBL/GenBank/DDBJ databases">
        <title>Genome-scale phylogeny and comparative genomics of the fungal order Sordariales.</title>
        <authorList>
            <consortium name="Lawrence Berkeley National Laboratory"/>
            <person name="Hensen N."/>
            <person name="Bonometti L."/>
            <person name="Westerberg I."/>
            <person name="Brannstrom I.O."/>
            <person name="Guillou S."/>
            <person name="Cros-Aarteil S."/>
            <person name="Calhoun S."/>
            <person name="Haridas S."/>
            <person name="Kuo A."/>
            <person name="Mondo S."/>
            <person name="Pangilinan J."/>
            <person name="Riley R."/>
            <person name="Labutti K."/>
            <person name="Andreopoulos B."/>
            <person name="Lipzen A."/>
            <person name="Chen C."/>
            <person name="Yanf M."/>
            <person name="Daum C."/>
            <person name="Ng V."/>
            <person name="Clum A."/>
            <person name="Steindorff A."/>
            <person name="Ohm R."/>
            <person name="Martin F."/>
            <person name="Silar P."/>
            <person name="Natvig D."/>
            <person name="Lalanne C."/>
            <person name="Gautier V."/>
            <person name="Ament-Velasquez S.L."/>
            <person name="Kruys A."/>
            <person name="Hutchinson M.I."/>
            <person name="Powell A.J."/>
            <person name="Barry K."/>
            <person name="Miller A.N."/>
            <person name="Grigoriev I.V."/>
            <person name="Debuchy R."/>
            <person name="Gladieux P."/>
            <person name="Thoren M.H."/>
            <person name="Johannesson H."/>
        </authorList>
    </citation>
    <scope>NUCLEOTIDE SEQUENCE</scope>
    <source>
        <strain evidence="4">CBS 606.72</strain>
    </source>
</reference>
<dbReference type="PANTHER" id="PTHR42748:SF25">
    <property type="entry name" value="NMRA FAMILY PROTEIN"/>
    <property type="match status" value="1"/>
</dbReference>
<dbReference type="InterPro" id="IPR036291">
    <property type="entry name" value="NAD(P)-bd_dom_sf"/>
</dbReference>
<dbReference type="InterPro" id="IPR051164">
    <property type="entry name" value="NmrA-like_oxidored"/>
</dbReference>
<evidence type="ECO:0000313" key="5">
    <source>
        <dbReference type="Proteomes" id="UP001175000"/>
    </source>
</evidence>
<sequence>MPKALLITGATGKQGGAVIDALLDLDPTGTQFNLLALTRDTSSASAKRLASRSTTSHIHLVRGDLNDVPALLEEAKRVNSNQPIWGVYSVQASLGPGVTVEGEIAQGKSLIDGSIEAGIKHFVYSSVERGGDSASWDNPTPIPHFQTKQVIEAHLRAMTAAGEPGATMGWTILRPVAFMDNLEPGMKTKVFVAALWNHLGDRDKAMQWVATADIGVFAAKAFAAPAEWNHRAVGIAGDELTMEQLSASFARATGSPAPVTYWPLGSLLTTAVQEVRLMIEWFASSGYKADIAARRRDHPGLLTMEEWLPTKSGFATK</sequence>
<organism evidence="4 5">
    <name type="scientific">Immersiella caudata</name>
    <dbReference type="NCBI Taxonomy" id="314043"/>
    <lineage>
        <taxon>Eukaryota</taxon>
        <taxon>Fungi</taxon>
        <taxon>Dikarya</taxon>
        <taxon>Ascomycota</taxon>
        <taxon>Pezizomycotina</taxon>
        <taxon>Sordariomycetes</taxon>
        <taxon>Sordariomycetidae</taxon>
        <taxon>Sordariales</taxon>
        <taxon>Lasiosphaeriaceae</taxon>
        <taxon>Immersiella</taxon>
    </lineage>
</organism>
<evidence type="ECO:0000256" key="1">
    <source>
        <dbReference type="ARBA" id="ARBA00006328"/>
    </source>
</evidence>
<dbReference type="Gene3D" id="3.40.50.720">
    <property type="entry name" value="NAD(P)-binding Rossmann-like Domain"/>
    <property type="match status" value="1"/>
</dbReference>
<keyword evidence="5" id="KW-1185">Reference proteome</keyword>
<dbReference type="SUPFAM" id="SSF51735">
    <property type="entry name" value="NAD(P)-binding Rossmann-fold domains"/>
    <property type="match status" value="1"/>
</dbReference>
<comment type="caution">
    <text evidence="4">The sequence shown here is derived from an EMBL/GenBank/DDBJ whole genome shotgun (WGS) entry which is preliminary data.</text>
</comment>
<dbReference type="InterPro" id="IPR008030">
    <property type="entry name" value="NmrA-like"/>
</dbReference>
<evidence type="ECO:0000259" key="3">
    <source>
        <dbReference type="Pfam" id="PF05368"/>
    </source>
</evidence>
<name>A0AA39WLJ0_9PEZI</name>
<dbReference type="AlphaFoldDB" id="A0AA39WLJ0"/>
<dbReference type="GO" id="GO:0005634">
    <property type="term" value="C:nucleus"/>
    <property type="evidence" value="ECO:0007669"/>
    <property type="project" value="TreeGrafter"/>
</dbReference>
<evidence type="ECO:0000313" key="4">
    <source>
        <dbReference type="EMBL" id="KAK0617634.1"/>
    </source>
</evidence>
<proteinExistence type="inferred from homology"/>
<feature type="domain" description="NmrA-like" evidence="3">
    <location>
        <begin position="3"/>
        <end position="308"/>
    </location>
</feature>
<protein>
    <recommendedName>
        <fullName evidence="3">NmrA-like domain-containing protein</fullName>
    </recommendedName>
</protein>
<dbReference type="Gene3D" id="3.90.25.10">
    <property type="entry name" value="UDP-galactose 4-epimerase, domain 1"/>
    <property type="match status" value="1"/>
</dbReference>
<evidence type="ECO:0000256" key="2">
    <source>
        <dbReference type="ARBA" id="ARBA00022857"/>
    </source>
</evidence>
<dbReference type="Pfam" id="PF05368">
    <property type="entry name" value="NmrA"/>
    <property type="match status" value="1"/>
</dbReference>
<dbReference type="PANTHER" id="PTHR42748">
    <property type="entry name" value="NITROGEN METABOLITE REPRESSION PROTEIN NMRA FAMILY MEMBER"/>
    <property type="match status" value="1"/>
</dbReference>
<comment type="similarity">
    <text evidence="1">Belongs to the NmrA-type oxidoreductase family.</text>
</comment>
<dbReference type="EMBL" id="JAULSU010000005">
    <property type="protein sequence ID" value="KAK0617634.1"/>
    <property type="molecule type" value="Genomic_DNA"/>
</dbReference>